<feature type="transmembrane region" description="Helical" evidence="7">
    <location>
        <begin position="102"/>
        <end position="123"/>
    </location>
</feature>
<keyword evidence="2 7" id="KW-0812">Transmembrane</keyword>
<dbReference type="Pfam" id="PF20684">
    <property type="entry name" value="Fung_rhodopsin"/>
    <property type="match status" value="1"/>
</dbReference>
<comment type="caution">
    <text evidence="9">The sequence shown here is derived from an EMBL/GenBank/DDBJ whole genome shotgun (WGS) entry which is preliminary data.</text>
</comment>
<feature type="transmembrane region" description="Helical" evidence="7">
    <location>
        <begin position="234"/>
        <end position="252"/>
    </location>
</feature>
<evidence type="ECO:0000256" key="4">
    <source>
        <dbReference type="ARBA" id="ARBA00023136"/>
    </source>
</evidence>
<feature type="transmembrane region" description="Helical" evidence="7">
    <location>
        <begin position="135"/>
        <end position="156"/>
    </location>
</feature>
<evidence type="ECO:0000256" key="5">
    <source>
        <dbReference type="ARBA" id="ARBA00038359"/>
    </source>
</evidence>
<feature type="region of interest" description="Disordered" evidence="6">
    <location>
        <begin position="306"/>
        <end position="344"/>
    </location>
</feature>
<name>A0AA40DV92_9PEZI</name>
<proteinExistence type="inferred from homology"/>
<feature type="transmembrane region" description="Helical" evidence="7">
    <location>
        <begin position="199"/>
        <end position="222"/>
    </location>
</feature>
<keyword evidence="4 7" id="KW-0472">Membrane</keyword>
<dbReference type="EMBL" id="JAUKUA010000004">
    <property type="protein sequence ID" value="KAK0714757.1"/>
    <property type="molecule type" value="Genomic_DNA"/>
</dbReference>
<organism evidence="9 10">
    <name type="scientific">Lasiosphaeris hirsuta</name>
    <dbReference type="NCBI Taxonomy" id="260670"/>
    <lineage>
        <taxon>Eukaryota</taxon>
        <taxon>Fungi</taxon>
        <taxon>Dikarya</taxon>
        <taxon>Ascomycota</taxon>
        <taxon>Pezizomycotina</taxon>
        <taxon>Sordariomycetes</taxon>
        <taxon>Sordariomycetidae</taxon>
        <taxon>Sordariales</taxon>
        <taxon>Lasiosphaeriaceae</taxon>
        <taxon>Lasiosphaeris</taxon>
    </lineage>
</organism>
<sequence>MSAEEANRFIREVWGLQGAAYLVVGLRYSSRIHTLGWSKLAWDDTLMLLATLVYTAESVMAYLVVAYWRGLANNAMTDEQRAALDPNSEEHLLRVNGSKTHVAGLLLYTTLLWLLKGCWTVYYARLTDGVHKMRLMIKGAYIIIPLTYAACLLVAFCKCIPFNRQWQIYPFPGSKFPLPIPRDSGQQPSDSCEPAISTIQTVFVMVMNTITDFYLMAIPLPMVWKSSLPPRKKLVLLIMFSGGLLEMAFGILRCTSILTLGDIDPAQSGYWSVRESFVSVVLTNMPMVYPLVKRFFERGLSSISGSHSATQAESTHGYRLGSHSGRKANQTHNSKHPLSIPNETCWGSEENIVENSNADAKTTGTTTSSGDESPAQLPLQGKKTAVVHSERQISAGPPSPTYHSGGRDVERGQQGRGIVVTHEYTVTEQHSQARDRKGGGEY</sequence>
<dbReference type="Proteomes" id="UP001172102">
    <property type="component" value="Unassembled WGS sequence"/>
</dbReference>
<evidence type="ECO:0000256" key="6">
    <source>
        <dbReference type="SAM" id="MobiDB-lite"/>
    </source>
</evidence>
<comment type="subcellular location">
    <subcellularLocation>
        <location evidence="1">Membrane</location>
        <topology evidence="1">Multi-pass membrane protein</topology>
    </subcellularLocation>
</comment>
<protein>
    <recommendedName>
        <fullName evidence="8">Rhodopsin domain-containing protein</fullName>
    </recommendedName>
</protein>
<keyword evidence="3 7" id="KW-1133">Transmembrane helix</keyword>
<dbReference type="InterPro" id="IPR052337">
    <property type="entry name" value="SAT4-like"/>
</dbReference>
<evidence type="ECO:0000256" key="7">
    <source>
        <dbReference type="SAM" id="Phobius"/>
    </source>
</evidence>
<evidence type="ECO:0000256" key="2">
    <source>
        <dbReference type="ARBA" id="ARBA00022692"/>
    </source>
</evidence>
<gene>
    <name evidence="9" type="ORF">B0H67DRAFT_221609</name>
</gene>
<reference evidence="9" key="1">
    <citation type="submission" date="2023-06" db="EMBL/GenBank/DDBJ databases">
        <title>Genome-scale phylogeny and comparative genomics of the fungal order Sordariales.</title>
        <authorList>
            <consortium name="Lawrence Berkeley National Laboratory"/>
            <person name="Hensen N."/>
            <person name="Bonometti L."/>
            <person name="Westerberg I."/>
            <person name="Brannstrom I.O."/>
            <person name="Guillou S."/>
            <person name="Cros-Aarteil S."/>
            <person name="Calhoun S."/>
            <person name="Haridas S."/>
            <person name="Kuo A."/>
            <person name="Mondo S."/>
            <person name="Pangilinan J."/>
            <person name="Riley R."/>
            <person name="Labutti K."/>
            <person name="Andreopoulos B."/>
            <person name="Lipzen A."/>
            <person name="Chen C."/>
            <person name="Yanf M."/>
            <person name="Daum C."/>
            <person name="Ng V."/>
            <person name="Clum A."/>
            <person name="Steindorff A."/>
            <person name="Ohm R."/>
            <person name="Martin F."/>
            <person name="Silar P."/>
            <person name="Natvig D."/>
            <person name="Lalanne C."/>
            <person name="Gautier V."/>
            <person name="Ament-Velasquez S.L."/>
            <person name="Kruys A."/>
            <person name="Hutchinson M.I."/>
            <person name="Powell A.J."/>
            <person name="Barry K."/>
            <person name="Miller A.N."/>
            <person name="Grigoriev I.V."/>
            <person name="Debuchy R."/>
            <person name="Gladieux P."/>
            <person name="Thoren M.H."/>
            <person name="Johannesson H."/>
        </authorList>
    </citation>
    <scope>NUCLEOTIDE SEQUENCE</scope>
    <source>
        <strain evidence="9">SMH4607-1</strain>
    </source>
</reference>
<feature type="compositionally biased region" description="Basic and acidic residues" evidence="6">
    <location>
        <begin position="431"/>
        <end position="442"/>
    </location>
</feature>
<feature type="transmembrane region" description="Helical" evidence="7">
    <location>
        <begin position="46"/>
        <end position="68"/>
    </location>
</feature>
<feature type="domain" description="Rhodopsin" evidence="8">
    <location>
        <begin position="26"/>
        <end position="294"/>
    </location>
</feature>
<evidence type="ECO:0000259" key="8">
    <source>
        <dbReference type="Pfam" id="PF20684"/>
    </source>
</evidence>
<feature type="region of interest" description="Disordered" evidence="6">
    <location>
        <begin position="359"/>
        <end position="442"/>
    </location>
</feature>
<dbReference type="InterPro" id="IPR049326">
    <property type="entry name" value="Rhodopsin_dom_fungi"/>
</dbReference>
<evidence type="ECO:0000313" key="9">
    <source>
        <dbReference type="EMBL" id="KAK0714757.1"/>
    </source>
</evidence>
<dbReference type="PANTHER" id="PTHR33048:SF2">
    <property type="entry name" value="SRPK"/>
    <property type="match status" value="1"/>
</dbReference>
<evidence type="ECO:0000313" key="10">
    <source>
        <dbReference type="Proteomes" id="UP001172102"/>
    </source>
</evidence>
<evidence type="ECO:0000256" key="3">
    <source>
        <dbReference type="ARBA" id="ARBA00022989"/>
    </source>
</evidence>
<accession>A0AA40DV92</accession>
<dbReference type="GO" id="GO:0016020">
    <property type="term" value="C:membrane"/>
    <property type="evidence" value="ECO:0007669"/>
    <property type="project" value="UniProtKB-SubCell"/>
</dbReference>
<dbReference type="PANTHER" id="PTHR33048">
    <property type="entry name" value="PTH11-LIKE INTEGRAL MEMBRANE PROTEIN (AFU_ORTHOLOGUE AFUA_5G11245)"/>
    <property type="match status" value="1"/>
</dbReference>
<evidence type="ECO:0000256" key="1">
    <source>
        <dbReference type="ARBA" id="ARBA00004141"/>
    </source>
</evidence>
<dbReference type="AlphaFoldDB" id="A0AA40DV92"/>
<comment type="similarity">
    <text evidence="5">Belongs to the SAT4 family.</text>
</comment>
<keyword evidence="10" id="KW-1185">Reference proteome</keyword>